<keyword evidence="6" id="KW-1185">Reference proteome</keyword>
<dbReference type="InterPro" id="IPR015813">
    <property type="entry name" value="Pyrv/PenolPyrv_kinase-like_dom"/>
</dbReference>
<evidence type="ECO:0000256" key="1">
    <source>
        <dbReference type="ARBA" id="ARBA00005568"/>
    </source>
</evidence>
<protein>
    <submittedName>
        <fullName evidence="5">4-hydroxy-2-oxo-heptane-1,7-dioate aldolase-like protein</fullName>
    </submittedName>
</protein>
<evidence type="ECO:0000259" key="4">
    <source>
        <dbReference type="Pfam" id="PF03328"/>
    </source>
</evidence>
<organism evidence="5 6">
    <name type="scientific">Hapsidospora chrysogenum (strain ATCC 11550 / CBS 779.69 / DSM 880 / IAM 14645 / JCM 23072 / IMI 49137)</name>
    <name type="common">Acremonium chrysogenum</name>
    <dbReference type="NCBI Taxonomy" id="857340"/>
    <lineage>
        <taxon>Eukaryota</taxon>
        <taxon>Fungi</taxon>
        <taxon>Dikarya</taxon>
        <taxon>Ascomycota</taxon>
        <taxon>Pezizomycotina</taxon>
        <taxon>Sordariomycetes</taxon>
        <taxon>Hypocreomycetidae</taxon>
        <taxon>Hypocreales</taxon>
        <taxon>Bionectriaceae</taxon>
        <taxon>Hapsidospora</taxon>
    </lineage>
</organism>
<reference evidence="6" key="1">
    <citation type="journal article" date="2014" name="Genome Announc.">
        <title>Genome sequence and annotation of Acremonium chrysogenum, producer of the beta-lactam antibiotic cephalosporin C.</title>
        <authorList>
            <person name="Terfehr D."/>
            <person name="Dahlmann T.A."/>
            <person name="Specht T."/>
            <person name="Zadra I."/>
            <person name="Kuernsteiner H."/>
            <person name="Kueck U."/>
        </authorList>
    </citation>
    <scope>NUCLEOTIDE SEQUENCE [LARGE SCALE GENOMIC DNA]</scope>
    <source>
        <strain evidence="6">ATCC 11550 / CBS 779.69 / DSM 880 / IAM 14645 / JCM 23072 / IMI 49137</strain>
    </source>
</reference>
<dbReference type="InterPro" id="IPR050251">
    <property type="entry name" value="HpcH-HpaI_aldolase"/>
</dbReference>
<keyword evidence="3" id="KW-0456">Lyase</keyword>
<dbReference type="SUPFAM" id="SSF51621">
    <property type="entry name" value="Phosphoenolpyruvate/pyruvate domain"/>
    <property type="match status" value="1"/>
</dbReference>
<dbReference type="InterPro" id="IPR040442">
    <property type="entry name" value="Pyrv_kinase-like_dom_sf"/>
</dbReference>
<dbReference type="PANTHER" id="PTHR30502:SF0">
    <property type="entry name" value="PHOSPHOENOLPYRUVATE CARBOXYLASE FAMILY PROTEIN"/>
    <property type="match status" value="1"/>
</dbReference>
<evidence type="ECO:0000256" key="2">
    <source>
        <dbReference type="ARBA" id="ARBA00022723"/>
    </source>
</evidence>
<dbReference type="HOGENOM" id="CLU_059964_3_0_1"/>
<evidence type="ECO:0000313" key="6">
    <source>
        <dbReference type="Proteomes" id="UP000029964"/>
    </source>
</evidence>
<dbReference type="AlphaFoldDB" id="A0A086T593"/>
<dbReference type="Proteomes" id="UP000029964">
    <property type="component" value="Unassembled WGS sequence"/>
</dbReference>
<dbReference type="OrthoDB" id="1621678at2759"/>
<dbReference type="GO" id="GO:0016832">
    <property type="term" value="F:aldehyde-lyase activity"/>
    <property type="evidence" value="ECO:0007669"/>
    <property type="project" value="TreeGrafter"/>
</dbReference>
<comment type="caution">
    <text evidence="5">The sequence shown here is derived from an EMBL/GenBank/DDBJ whole genome shotgun (WGS) entry which is preliminary data.</text>
</comment>
<dbReference type="InterPro" id="IPR005000">
    <property type="entry name" value="Aldolase/citrate-lyase_domain"/>
</dbReference>
<accession>A0A086T593</accession>
<sequence>MRPLAAVCFRPLFRAISSQTRSYSSSTMQSASRIRVALNEGRQAMGMWQMIPGANVSRILARTGVDWVCVDCEHGNIDDGAMHDAVPAIAALGVSPIVRIPDMQGWMVKRDTLTRCSGALDSGAHGILVPLLRTVEEARQLVQSAKFPPLGRRGFGSPIAMERFNPVPTFTEYLQQANDALVTMVQIETREALESVDEIAAVEGIDVLFIGPFDLANNIGHPILNGVTAQEVKDALAKVLAASRKAGKKTGIYATSGQQAREFAAQGFEIISVATDYTALEFTLKESLSIAKGQDRPTKGGGSY</sequence>
<dbReference type="Pfam" id="PF03328">
    <property type="entry name" value="HpcH_HpaI"/>
    <property type="match status" value="1"/>
</dbReference>
<keyword evidence="2" id="KW-0479">Metal-binding</keyword>
<proteinExistence type="inferred from homology"/>
<evidence type="ECO:0000256" key="3">
    <source>
        <dbReference type="ARBA" id="ARBA00023239"/>
    </source>
</evidence>
<comment type="similarity">
    <text evidence="1">Belongs to the HpcH/HpaI aldolase family.</text>
</comment>
<dbReference type="GO" id="GO:0046872">
    <property type="term" value="F:metal ion binding"/>
    <property type="evidence" value="ECO:0007669"/>
    <property type="project" value="UniProtKB-KW"/>
</dbReference>
<dbReference type="Gene3D" id="3.20.20.60">
    <property type="entry name" value="Phosphoenolpyruvate-binding domains"/>
    <property type="match status" value="1"/>
</dbReference>
<dbReference type="EMBL" id="JPKY01000047">
    <property type="protein sequence ID" value="KFH44525.1"/>
    <property type="molecule type" value="Genomic_DNA"/>
</dbReference>
<dbReference type="STRING" id="857340.A0A086T593"/>
<gene>
    <name evidence="5" type="ORF">ACRE_047000</name>
</gene>
<evidence type="ECO:0000313" key="5">
    <source>
        <dbReference type="EMBL" id="KFH44525.1"/>
    </source>
</evidence>
<feature type="domain" description="HpcH/HpaI aldolase/citrate lyase" evidence="4">
    <location>
        <begin position="46"/>
        <end position="278"/>
    </location>
</feature>
<dbReference type="GO" id="GO:0005737">
    <property type="term" value="C:cytoplasm"/>
    <property type="evidence" value="ECO:0007669"/>
    <property type="project" value="TreeGrafter"/>
</dbReference>
<name>A0A086T593_HAPC1</name>
<dbReference type="PANTHER" id="PTHR30502">
    <property type="entry name" value="2-KETO-3-DEOXY-L-RHAMNONATE ALDOLASE"/>
    <property type="match status" value="1"/>
</dbReference>